<dbReference type="RefSeq" id="WP_014988059.1">
    <property type="nucleotide sequence ID" value="NZ_BDCI01000021.1"/>
</dbReference>
<protein>
    <recommendedName>
        <fullName evidence="3">SnoaL-like domain-containing protein</fullName>
    </recommendedName>
</protein>
<organism evidence="1 2">
    <name type="scientific">Nocardia vulneris</name>
    <dbReference type="NCBI Taxonomy" id="1141657"/>
    <lineage>
        <taxon>Bacteria</taxon>
        <taxon>Bacillati</taxon>
        <taxon>Actinomycetota</taxon>
        <taxon>Actinomycetes</taxon>
        <taxon>Mycobacteriales</taxon>
        <taxon>Nocardiaceae</taxon>
        <taxon>Nocardia</taxon>
    </lineage>
</organism>
<gene>
    <name evidence="1" type="ORF">FG87_06905</name>
</gene>
<dbReference type="InterPro" id="IPR032710">
    <property type="entry name" value="NTF2-like_dom_sf"/>
</dbReference>
<comment type="caution">
    <text evidence="1">The sequence shown here is derived from an EMBL/GenBank/DDBJ whole genome shotgun (WGS) entry which is preliminary data.</text>
</comment>
<evidence type="ECO:0000313" key="1">
    <source>
        <dbReference type="EMBL" id="KIA65753.1"/>
    </source>
</evidence>
<evidence type="ECO:0000313" key="2">
    <source>
        <dbReference type="Proteomes" id="UP000031364"/>
    </source>
</evidence>
<dbReference type="EMBL" id="JNFP01000006">
    <property type="protein sequence ID" value="KIA65753.1"/>
    <property type="molecule type" value="Genomic_DNA"/>
</dbReference>
<proteinExistence type="predicted"/>
<keyword evidence="2" id="KW-1185">Reference proteome</keyword>
<dbReference type="SUPFAM" id="SSF54427">
    <property type="entry name" value="NTF2-like"/>
    <property type="match status" value="1"/>
</dbReference>
<sequence>MTTTRDEIESFLVEYRTGLSTFDAERSVALWGEPGMIVSDAFVGALSSTADMAEGLKQSYPFYQALGLASVGHTLLEQADLTARVTRIRVRWHFYDGDGTEMTDSDYEYLLRRDDDGRLHVHLAVAIDEMEKLAALAAAKGIEMPGS</sequence>
<reference evidence="1 2" key="1">
    <citation type="journal article" date="2014" name="Int. J. Syst. Evol. Microbiol.">
        <title>Nocardia vulneris sp. nov., isolated from wounds of human patients in North America.</title>
        <authorList>
            <person name="Lasker B.A."/>
            <person name="Bell M."/>
            <person name="Klenk H.P."/>
            <person name="Sproer C."/>
            <person name="Schumann C."/>
            <person name="Schumann P."/>
            <person name="Brown J.M."/>
        </authorList>
    </citation>
    <scope>NUCLEOTIDE SEQUENCE [LARGE SCALE GENOMIC DNA]</scope>
    <source>
        <strain evidence="1 2">W9851</strain>
    </source>
</reference>
<name>A0ABR4ZKG6_9NOCA</name>
<accession>A0ABR4ZKG6</accession>
<evidence type="ECO:0008006" key="3">
    <source>
        <dbReference type="Google" id="ProtNLM"/>
    </source>
</evidence>
<dbReference type="Proteomes" id="UP000031364">
    <property type="component" value="Unassembled WGS sequence"/>
</dbReference>